<feature type="transmembrane region" description="Helical" evidence="6">
    <location>
        <begin position="68"/>
        <end position="86"/>
    </location>
</feature>
<evidence type="ECO:0000259" key="7">
    <source>
        <dbReference type="Pfam" id="PF13515"/>
    </source>
</evidence>
<dbReference type="InterPro" id="IPR049453">
    <property type="entry name" value="Memb_transporter_dom"/>
</dbReference>
<dbReference type="Pfam" id="PF13515">
    <property type="entry name" value="FUSC_2"/>
    <property type="match status" value="1"/>
</dbReference>
<feature type="transmembrane region" description="Helical" evidence="6">
    <location>
        <begin position="483"/>
        <end position="501"/>
    </location>
</feature>
<feature type="transmembrane region" description="Helical" evidence="6">
    <location>
        <begin position="460"/>
        <end position="477"/>
    </location>
</feature>
<dbReference type="InterPro" id="IPR052430">
    <property type="entry name" value="IVT-Associated"/>
</dbReference>
<feature type="compositionally biased region" description="Basic and acidic residues" evidence="5">
    <location>
        <begin position="394"/>
        <end position="403"/>
    </location>
</feature>
<proteinExistence type="predicted"/>
<feature type="domain" description="Integral membrane bound transporter" evidence="7">
    <location>
        <begin position="419"/>
        <end position="545"/>
    </location>
</feature>
<name>A0ABS2ZEQ0_9BACL</name>
<comment type="caution">
    <text evidence="8">The sequence shown here is derived from an EMBL/GenBank/DDBJ whole genome shotgun (WGS) entry which is preliminary data.</text>
</comment>
<accession>A0ABS2ZEQ0</accession>
<evidence type="ECO:0000256" key="3">
    <source>
        <dbReference type="ARBA" id="ARBA00022989"/>
    </source>
</evidence>
<evidence type="ECO:0000256" key="4">
    <source>
        <dbReference type="ARBA" id="ARBA00023136"/>
    </source>
</evidence>
<dbReference type="Proteomes" id="UP001319060">
    <property type="component" value="Unassembled WGS sequence"/>
</dbReference>
<evidence type="ECO:0000313" key="8">
    <source>
        <dbReference type="EMBL" id="MBN3545195.1"/>
    </source>
</evidence>
<evidence type="ECO:0000256" key="5">
    <source>
        <dbReference type="SAM" id="MobiDB-lite"/>
    </source>
</evidence>
<feature type="transmembrane region" description="Helical" evidence="6">
    <location>
        <begin position="44"/>
        <end position="62"/>
    </location>
</feature>
<evidence type="ECO:0000256" key="2">
    <source>
        <dbReference type="ARBA" id="ARBA00022692"/>
    </source>
</evidence>
<dbReference type="PANTHER" id="PTHR47804:SF3">
    <property type="entry name" value="PROTEIN BRE4"/>
    <property type="match status" value="1"/>
</dbReference>
<evidence type="ECO:0000313" key="9">
    <source>
        <dbReference type="Proteomes" id="UP001319060"/>
    </source>
</evidence>
<dbReference type="EMBL" id="JAFHKS010000042">
    <property type="protein sequence ID" value="MBN3545195.1"/>
    <property type="molecule type" value="Genomic_DNA"/>
</dbReference>
<feature type="transmembrane region" description="Helical" evidence="6">
    <location>
        <begin position="534"/>
        <end position="552"/>
    </location>
</feature>
<protein>
    <submittedName>
        <fullName evidence="8">FUSC family protein</fullName>
    </submittedName>
</protein>
<feature type="transmembrane region" description="Helical" evidence="6">
    <location>
        <begin position="142"/>
        <end position="162"/>
    </location>
</feature>
<dbReference type="PANTHER" id="PTHR47804">
    <property type="entry name" value="60S RIBOSOMAL PROTEIN L19"/>
    <property type="match status" value="1"/>
</dbReference>
<keyword evidence="4 6" id="KW-0472">Membrane</keyword>
<evidence type="ECO:0000256" key="1">
    <source>
        <dbReference type="ARBA" id="ARBA00004141"/>
    </source>
</evidence>
<keyword evidence="3 6" id="KW-1133">Transmembrane helix</keyword>
<feature type="transmembrane region" description="Helical" evidence="6">
    <location>
        <begin position="410"/>
        <end position="427"/>
    </location>
</feature>
<feature type="region of interest" description="Disordered" evidence="5">
    <location>
        <begin position="385"/>
        <end position="404"/>
    </location>
</feature>
<organism evidence="8 9">
    <name type="scientific">Fictibacillus barbaricus</name>
    <dbReference type="NCBI Taxonomy" id="182136"/>
    <lineage>
        <taxon>Bacteria</taxon>
        <taxon>Bacillati</taxon>
        <taxon>Bacillota</taxon>
        <taxon>Bacilli</taxon>
        <taxon>Bacillales</taxon>
        <taxon>Fictibacillaceae</taxon>
        <taxon>Fictibacillus</taxon>
    </lineage>
</organism>
<keyword evidence="9" id="KW-1185">Reference proteome</keyword>
<evidence type="ECO:0000256" key="6">
    <source>
        <dbReference type="SAM" id="Phobius"/>
    </source>
</evidence>
<reference evidence="8 9" key="1">
    <citation type="submission" date="2021-01" db="EMBL/GenBank/DDBJ databases">
        <title>Genome Sequencing of Type Strains.</title>
        <authorList>
            <person name="Lemaire J.F."/>
            <person name="Inderbitzin P."/>
            <person name="Collins S.B."/>
            <person name="Wespe N."/>
            <person name="Knight-Connoni V."/>
        </authorList>
    </citation>
    <scope>NUCLEOTIDE SEQUENCE [LARGE SCALE GENOMIC DNA]</scope>
    <source>
        <strain evidence="8 9">DSM 14730</strain>
    </source>
</reference>
<keyword evidence="2 6" id="KW-0812">Transmembrane</keyword>
<feature type="transmembrane region" description="Helical" evidence="6">
    <location>
        <begin position="168"/>
        <end position="188"/>
    </location>
</feature>
<sequence>MILLKIIVFRGGETVRQLHRKHRWVARLLAADPGHVRLQKAGRATASLILSIFTTLLIMRFTGHSGDITPSIVSGMLGLMGIMVVMDDTKQKMKITTLLLGISAMFGISIGSMVAGNAYYIDIVMIISIFSSFYFSRFGSRYFSLFMIFFLTVYFSSVLKLSSAQLPWFYIGIWLGIAYAFLFNFFLFQDTAKNLRRSLHSFHIQSNLTLNLLIEAMLDKEFIPKRKVELERHIVKLREYALIVSGYIDADDVQKLWPGLLPNQLRLYVFDTGMLIETLTHSIYSLKKAEALELEDVKQLLISVTEAIRDAEVLAPSVKEQNIEPAEKAVQRLRLLIIDLFGRDEQPKGWIYLIRRIESIANHVIEGAVTIQHSLHFHQRGEVLSDVPEEESSEKESPKEEGLKPTTKKAYQALVAGILAIIAGQIISPTQPYWVLLTTFVVLLGTESIGRIYTKGYQRSLGTIIGAVIGFTFAKLLSGNFVLELIFLFVVVFLAFYLLTVSYTLMNVFITMLIAFMYDLLLGGITFTLIGARVLDTIAGAAIALGVSFFIFPKKTKDKVAESIGEFFGELTPFVTEYVRGFREDVNIKELSECAFLLDQKLQAVREEAQSFLQRPGSPIYTDMTRWMTMLAAINYYARHLVASAYRKGFEYPDELEKVFQEIEEKLKHNIDHVTKLIKGSEQECVLHDLDQEREQVERLAPSRKQSHRDLIHHLYYVWRINQSIVALGDELGAGKE</sequence>
<gene>
    <name evidence="8" type="ORF">JYA64_07815</name>
</gene>
<comment type="subcellular location">
    <subcellularLocation>
        <location evidence="1">Membrane</location>
        <topology evidence="1">Multi-pass membrane protein</topology>
    </subcellularLocation>
</comment>
<feature type="transmembrane region" description="Helical" evidence="6">
    <location>
        <begin position="93"/>
        <end position="112"/>
    </location>
</feature>
<feature type="transmembrane region" description="Helical" evidence="6">
    <location>
        <begin position="118"/>
        <end position="135"/>
    </location>
</feature>